<dbReference type="InterPro" id="IPR024512">
    <property type="entry name" value="Ser_palmitoyltrfase_ssu-like"/>
</dbReference>
<evidence type="ECO:0000256" key="2">
    <source>
        <dbReference type="ARBA" id="ARBA00022692"/>
    </source>
</evidence>
<evidence type="ECO:0000256" key="6">
    <source>
        <dbReference type="SAM" id="Phobius"/>
    </source>
</evidence>
<evidence type="ECO:0000256" key="3">
    <source>
        <dbReference type="ARBA" id="ARBA00022824"/>
    </source>
</evidence>
<keyword evidence="5 6" id="KW-0472">Membrane</keyword>
<accession>A0A2B7XMW2</accession>
<dbReference type="OrthoDB" id="202672at2759"/>
<evidence type="ECO:0000256" key="1">
    <source>
        <dbReference type="ARBA" id="ARBA00004477"/>
    </source>
</evidence>
<keyword evidence="8" id="KW-1185">Reference proteome</keyword>
<keyword evidence="3" id="KW-0256">Endoplasmic reticulum</keyword>
<comment type="subcellular location">
    <subcellularLocation>
        <location evidence="1">Endoplasmic reticulum membrane</location>
        <topology evidence="1">Multi-pass membrane protein</topology>
    </subcellularLocation>
</comment>
<dbReference type="Proteomes" id="UP000223968">
    <property type="component" value="Unassembled WGS sequence"/>
</dbReference>
<dbReference type="AlphaFoldDB" id="A0A2B7XMW2"/>
<dbReference type="GO" id="GO:0005789">
    <property type="term" value="C:endoplasmic reticulum membrane"/>
    <property type="evidence" value="ECO:0007669"/>
    <property type="project" value="UniProtKB-SubCell"/>
</dbReference>
<dbReference type="STRING" id="1447875.A0A2B7XMW2"/>
<dbReference type="EMBL" id="PDNB01000089">
    <property type="protein sequence ID" value="PGH09938.1"/>
    <property type="molecule type" value="Genomic_DNA"/>
</dbReference>
<evidence type="ECO:0000313" key="7">
    <source>
        <dbReference type="EMBL" id="PGH09938.1"/>
    </source>
</evidence>
<comment type="caution">
    <text evidence="7">The sequence shown here is derived from an EMBL/GenBank/DDBJ whole genome shotgun (WGS) entry which is preliminary data.</text>
</comment>
<evidence type="ECO:0000313" key="8">
    <source>
        <dbReference type="Proteomes" id="UP000223968"/>
    </source>
</evidence>
<evidence type="ECO:0000256" key="4">
    <source>
        <dbReference type="ARBA" id="ARBA00022989"/>
    </source>
</evidence>
<dbReference type="Pfam" id="PF11779">
    <property type="entry name" value="SPT_ssu-like"/>
    <property type="match status" value="1"/>
</dbReference>
<name>A0A2B7XMW2_9EURO</name>
<keyword evidence="2 6" id="KW-0812">Transmembrane</keyword>
<proteinExistence type="predicted"/>
<gene>
    <name evidence="7" type="ORF">AJ79_05554</name>
</gene>
<organism evidence="7 8">
    <name type="scientific">Helicocarpus griseus UAMH5409</name>
    <dbReference type="NCBI Taxonomy" id="1447875"/>
    <lineage>
        <taxon>Eukaryota</taxon>
        <taxon>Fungi</taxon>
        <taxon>Dikarya</taxon>
        <taxon>Ascomycota</taxon>
        <taxon>Pezizomycotina</taxon>
        <taxon>Eurotiomycetes</taxon>
        <taxon>Eurotiomycetidae</taxon>
        <taxon>Onygenales</taxon>
        <taxon>Ajellomycetaceae</taxon>
        <taxon>Helicocarpus</taxon>
    </lineage>
</organism>
<sequence>MAQTTPSPSIITSFIRWLRLKNYQYEVTIAIYMLTPTEKFIFNTLLLLITSMLLTAAYVYLPNHLLTISKRIWYYWAGDAFTSDFPFVNISSSSSSASASVANAAAAAAAAASVTTKSVLSAAQQEGYETLMETAKKAAETATAAAGKVVGEL</sequence>
<keyword evidence="4 6" id="KW-1133">Transmembrane helix</keyword>
<feature type="transmembrane region" description="Helical" evidence="6">
    <location>
        <begin position="40"/>
        <end position="61"/>
    </location>
</feature>
<evidence type="ECO:0000256" key="5">
    <source>
        <dbReference type="ARBA" id="ARBA00023136"/>
    </source>
</evidence>
<reference evidence="7 8" key="1">
    <citation type="submission" date="2017-10" db="EMBL/GenBank/DDBJ databases">
        <title>Comparative genomics in systemic dimorphic fungi from Ajellomycetaceae.</title>
        <authorList>
            <person name="Munoz J.F."/>
            <person name="Mcewen J.G."/>
            <person name="Clay O.K."/>
            <person name="Cuomo C.A."/>
        </authorList>
    </citation>
    <scope>NUCLEOTIDE SEQUENCE [LARGE SCALE GENOMIC DNA]</scope>
    <source>
        <strain evidence="7 8">UAMH5409</strain>
    </source>
</reference>
<protein>
    <submittedName>
        <fullName evidence="7">Uncharacterized protein</fullName>
    </submittedName>
</protein>